<keyword evidence="1" id="KW-0175">Coiled coil</keyword>
<evidence type="ECO:0000256" key="2">
    <source>
        <dbReference type="SAM" id="MobiDB-lite"/>
    </source>
</evidence>
<evidence type="ECO:0000313" key="4">
    <source>
        <dbReference type="Proteomes" id="UP000547510"/>
    </source>
</evidence>
<name>A0A841CLS7_9PSEU</name>
<proteinExistence type="predicted"/>
<reference evidence="3 4" key="1">
    <citation type="submission" date="2020-08" db="EMBL/GenBank/DDBJ databases">
        <title>Genomic Encyclopedia of Type Strains, Phase III (KMG-III): the genomes of soil and plant-associated and newly described type strains.</title>
        <authorList>
            <person name="Whitman W."/>
        </authorList>
    </citation>
    <scope>NUCLEOTIDE SEQUENCE [LARGE SCALE GENOMIC DNA]</scope>
    <source>
        <strain evidence="3 4">CECT 8640</strain>
    </source>
</reference>
<dbReference type="GO" id="GO:0051301">
    <property type="term" value="P:cell division"/>
    <property type="evidence" value="ECO:0007669"/>
    <property type="project" value="UniProtKB-KW"/>
</dbReference>
<dbReference type="AlphaFoldDB" id="A0A841CLS7"/>
<evidence type="ECO:0000313" key="3">
    <source>
        <dbReference type="EMBL" id="MBB5958511.1"/>
    </source>
</evidence>
<dbReference type="Proteomes" id="UP000547510">
    <property type="component" value="Unassembled WGS sequence"/>
</dbReference>
<feature type="coiled-coil region" evidence="1">
    <location>
        <begin position="124"/>
        <end position="221"/>
    </location>
</feature>
<organism evidence="3 4">
    <name type="scientific">Saccharothrix tamanrassetensis</name>
    <dbReference type="NCBI Taxonomy" id="1051531"/>
    <lineage>
        <taxon>Bacteria</taxon>
        <taxon>Bacillati</taxon>
        <taxon>Actinomycetota</taxon>
        <taxon>Actinomycetes</taxon>
        <taxon>Pseudonocardiales</taxon>
        <taxon>Pseudonocardiaceae</taxon>
        <taxon>Saccharothrix</taxon>
    </lineage>
</organism>
<keyword evidence="3" id="KW-0132">Cell division</keyword>
<keyword evidence="3" id="KW-0131">Cell cycle</keyword>
<dbReference type="EMBL" id="JACHJN010000008">
    <property type="protein sequence ID" value="MBB5958511.1"/>
    <property type="molecule type" value="Genomic_DNA"/>
</dbReference>
<gene>
    <name evidence="3" type="ORF">FHS29_005119</name>
</gene>
<feature type="region of interest" description="Disordered" evidence="2">
    <location>
        <begin position="263"/>
        <end position="327"/>
    </location>
</feature>
<keyword evidence="4" id="KW-1185">Reference proteome</keyword>
<comment type="caution">
    <text evidence="3">The sequence shown here is derived from an EMBL/GenBank/DDBJ whole genome shotgun (WGS) entry which is preliminary data.</text>
</comment>
<protein>
    <submittedName>
        <fullName evidence="3">Cell division septum initiation protein DivIVA</fullName>
    </submittedName>
</protein>
<evidence type="ECO:0000256" key="1">
    <source>
        <dbReference type="SAM" id="Coils"/>
    </source>
</evidence>
<sequence>MTDELVPLRIAFDVSWRGYRRDQVRRYVDEAEADVRLLTADRDAALRCAGLLAARLEAQRRENRVLRARLDRVCRSPLDIGGAEERAWDVVRLAQEEAGEIAARARAAAERAWVVERRAEASRRRRHEALIAQLEAHRRHAETEHRALLDRARAEVAALSREAERRRRELDDRAARTRRRVVEDFELAMSVRRAEALRALARQEDAARAEAERIVREARRRVAVLTGHRDRVAAGLRAAAEVLTRVDSVLTLAPAQVPPAPELPAPHLSVSDLPAHDLSVSDPSARDLPESDLSESDLSTLDLPAPDLSGPGPSTRPAPRAPIASAG</sequence>
<dbReference type="RefSeq" id="WP_184694517.1">
    <property type="nucleotide sequence ID" value="NZ_JACHJN010000008.1"/>
</dbReference>
<accession>A0A841CLS7</accession>